<evidence type="ECO:0000313" key="2">
    <source>
        <dbReference type="Proteomes" id="UP001056120"/>
    </source>
</evidence>
<name>A0ACB8ZC60_9ASTR</name>
<reference evidence="1 2" key="2">
    <citation type="journal article" date="2022" name="Mol. Ecol. Resour.">
        <title>The genomes of chicory, endive, great burdock and yacon provide insights into Asteraceae paleo-polyploidization history and plant inulin production.</title>
        <authorList>
            <person name="Fan W."/>
            <person name="Wang S."/>
            <person name="Wang H."/>
            <person name="Wang A."/>
            <person name="Jiang F."/>
            <person name="Liu H."/>
            <person name="Zhao H."/>
            <person name="Xu D."/>
            <person name="Zhang Y."/>
        </authorList>
    </citation>
    <scope>NUCLEOTIDE SEQUENCE [LARGE SCALE GENOMIC DNA]</scope>
    <source>
        <strain evidence="2">cv. Yunnan</strain>
        <tissue evidence="1">Leaves</tissue>
    </source>
</reference>
<evidence type="ECO:0000313" key="1">
    <source>
        <dbReference type="EMBL" id="KAI3695346.1"/>
    </source>
</evidence>
<keyword evidence="2" id="KW-1185">Reference proteome</keyword>
<dbReference type="Proteomes" id="UP001056120">
    <property type="component" value="Linkage Group LG26"/>
</dbReference>
<organism evidence="1 2">
    <name type="scientific">Smallanthus sonchifolius</name>
    <dbReference type="NCBI Taxonomy" id="185202"/>
    <lineage>
        <taxon>Eukaryota</taxon>
        <taxon>Viridiplantae</taxon>
        <taxon>Streptophyta</taxon>
        <taxon>Embryophyta</taxon>
        <taxon>Tracheophyta</taxon>
        <taxon>Spermatophyta</taxon>
        <taxon>Magnoliopsida</taxon>
        <taxon>eudicotyledons</taxon>
        <taxon>Gunneridae</taxon>
        <taxon>Pentapetalae</taxon>
        <taxon>asterids</taxon>
        <taxon>campanulids</taxon>
        <taxon>Asterales</taxon>
        <taxon>Asteraceae</taxon>
        <taxon>Asteroideae</taxon>
        <taxon>Heliantheae alliance</taxon>
        <taxon>Millerieae</taxon>
        <taxon>Smallanthus</taxon>
    </lineage>
</organism>
<proteinExistence type="predicted"/>
<gene>
    <name evidence="1" type="ORF">L1987_78342</name>
</gene>
<dbReference type="EMBL" id="CM042043">
    <property type="protein sequence ID" value="KAI3695346.1"/>
    <property type="molecule type" value="Genomic_DNA"/>
</dbReference>
<protein>
    <submittedName>
        <fullName evidence="1">Uncharacterized protein</fullName>
    </submittedName>
</protein>
<reference evidence="2" key="1">
    <citation type="journal article" date="2022" name="Mol. Ecol. Resour.">
        <title>The genomes of chicory, endive, great burdock and yacon provide insights into Asteraceae palaeo-polyploidization history and plant inulin production.</title>
        <authorList>
            <person name="Fan W."/>
            <person name="Wang S."/>
            <person name="Wang H."/>
            <person name="Wang A."/>
            <person name="Jiang F."/>
            <person name="Liu H."/>
            <person name="Zhao H."/>
            <person name="Xu D."/>
            <person name="Zhang Y."/>
        </authorList>
    </citation>
    <scope>NUCLEOTIDE SEQUENCE [LARGE SCALE GENOMIC DNA]</scope>
    <source>
        <strain evidence="2">cv. Yunnan</strain>
    </source>
</reference>
<comment type="caution">
    <text evidence="1">The sequence shown here is derived from an EMBL/GenBank/DDBJ whole genome shotgun (WGS) entry which is preliminary data.</text>
</comment>
<sequence>MAARAGEGRQWQEVRRKKDGGATGSIYGRSRRGNHRETSFSVSDLPEGTSAKELESCFLSYGEVADAYVAAKRDRALGLFGFVRFYDVKDNREMERMVTLNNAKLSVNLARFGKDGKRTGRPMGSIPHQNIAGPPHQAQVFGVGQVRGRENSSYREVLTRNLAPTMEVSVPEDANFDAVQWYDKSVLGKMNDFKKLCCFHQATNGISEKISKVRYVGGLQVIITFKKETEAIAFVSDKESWAAWFSSLEIWKGQSYAYERIVWLRIFGVHAHLWEAQVFDSTASKVGPVIAPSKAEFADKVLTYDTVGSLAGESWVGQKEVVLKW</sequence>
<accession>A0ACB8ZC60</accession>